<dbReference type="InterPro" id="IPR028957">
    <property type="entry name" value="Imm50"/>
</dbReference>
<keyword evidence="2" id="KW-1185">Reference proteome</keyword>
<proteinExistence type="predicted"/>
<dbReference type="AlphaFoldDB" id="A0A4Z0Q2T7"/>
<sequence>MAATENPVISRIINHEVVREHFGYWPDFHDAEVTKVTFEANPGYWPSATFTIAAFETTAKVDAKGYYQLTKQCDIELQFSGIRKMEFEDFSHQNVIFDLEFEQQGSNIECRFDSSTGLEATILAEEVLVLGLTPTKQ</sequence>
<accession>A0A4Z0Q2T7</accession>
<gene>
    <name evidence="1" type="ORF">E5K02_19870</name>
</gene>
<organism evidence="1 2">
    <name type="scientific">Hymenobacter metallicola</name>
    <dbReference type="NCBI Taxonomy" id="2563114"/>
    <lineage>
        <taxon>Bacteria</taxon>
        <taxon>Pseudomonadati</taxon>
        <taxon>Bacteroidota</taxon>
        <taxon>Cytophagia</taxon>
        <taxon>Cytophagales</taxon>
        <taxon>Hymenobacteraceae</taxon>
        <taxon>Hymenobacter</taxon>
    </lineage>
</organism>
<dbReference type="Proteomes" id="UP000298471">
    <property type="component" value="Unassembled WGS sequence"/>
</dbReference>
<dbReference type="OrthoDB" id="882829at2"/>
<evidence type="ECO:0000313" key="2">
    <source>
        <dbReference type="Proteomes" id="UP000298471"/>
    </source>
</evidence>
<name>A0A4Z0Q2T7_9BACT</name>
<protein>
    <recommendedName>
        <fullName evidence="3">Immunity protein 50</fullName>
    </recommendedName>
</protein>
<evidence type="ECO:0008006" key="3">
    <source>
        <dbReference type="Google" id="ProtNLM"/>
    </source>
</evidence>
<evidence type="ECO:0000313" key="1">
    <source>
        <dbReference type="EMBL" id="TGE23453.1"/>
    </source>
</evidence>
<dbReference type="RefSeq" id="WP_135397169.1">
    <property type="nucleotide sequence ID" value="NZ_SRMB01000004.1"/>
</dbReference>
<dbReference type="Pfam" id="PF15594">
    <property type="entry name" value="Imm50"/>
    <property type="match status" value="1"/>
</dbReference>
<dbReference type="EMBL" id="SRMB01000004">
    <property type="protein sequence ID" value="TGE23453.1"/>
    <property type="molecule type" value="Genomic_DNA"/>
</dbReference>
<comment type="caution">
    <text evidence="1">The sequence shown here is derived from an EMBL/GenBank/DDBJ whole genome shotgun (WGS) entry which is preliminary data.</text>
</comment>
<reference evidence="1 2" key="1">
    <citation type="submission" date="2019-04" db="EMBL/GenBank/DDBJ databases">
        <authorList>
            <person name="Feng G."/>
            <person name="Zhang J."/>
            <person name="Zhu H."/>
        </authorList>
    </citation>
    <scope>NUCLEOTIDE SEQUENCE [LARGE SCALE GENOMIC DNA]</scope>
    <source>
        <strain evidence="1 2">9PBR-1</strain>
    </source>
</reference>